<dbReference type="GO" id="GO:0005829">
    <property type="term" value="C:cytosol"/>
    <property type="evidence" value="ECO:0007669"/>
    <property type="project" value="TreeGrafter"/>
</dbReference>
<name>A0A4R3KYG4_9FIRM</name>
<keyword evidence="9" id="KW-0175">Coiled coil</keyword>
<accession>A0A4R3KYG4</accession>
<dbReference type="RefSeq" id="WP_132025810.1">
    <property type="nucleotide sequence ID" value="NZ_CP068564.1"/>
</dbReference>
<keyword evidence="3 8" id="KW-0699">rRNA-binding</keyword>
<evidence type="ECO:0000256" key="8">
    <source>
        <dbReference type="HAMAP-Rule" id="MF_00500"/>
    </source>
</evidence>
<organism evidence="10 11">
    <name type="scientific">Keratinibaculum paraultunense</name>
    <dbReference type="NCBI Taxonomy" id="1278232"/>
    <lineage>
        <taxon>Bacteria</taxon>
        <taxon>Bacillati</taxon>
        <taxon>Bacillota</taxon>
        <taxon>Tissierellia</taxon>
        <taxon>Tissierellales</taxon>
        <taxon>Tepidimicrobiaceae</taxon>
        <taxon>Keratinibaculum</taxon>
    </lineage>
</organism>
<protein>
    <recommendedName>
        <fullName evidence="7 8">Small ribosomal subunit protein bS20</fullName>
    </recommendedName>
</protein>
<dbReference type="HAMAP" id="MF_00500">
    <property type="entry name" value="Ribosomal_bS20"/>
    <property type="match status" value="1"/>
</dbReference>
<evidence type="ECO:0000256" key="5">
    <source>
        <dbReference type="ARBA" id="ARBA00022980"/>
    </source>
</evidence>
<dbReference type="GO" id="GO:0015935">
    <property type="term" value="C:small ribosomal subunit"/>
    <property type="evidence" value="ECO:0007669"/>
    <property type="project" value="TreeGrafter"/>
</dbReference>
<keyword evidence="6 8" id="KW-0687">Ribonucleoprotein</keyword>
<evidence type="ECO:0000256" key="1">
    <source>
        <dbReference type="ARBA" id="ARBA00003134"/>
    </source>
</evidence>
<evidence type="ECO:0000256" key="3">
    <source>
        <dbReference type="ARBA" id="ARBA00022730"/>
    </source>
</evidence>
<dbReference type="FunFam" id="1.20.58.110:FF:000001">
    <property type="entry name" value="30S ribosomal protein S20"/>
    <property type="match status" value="1"/>
</dbReference>
<evidence type="ECO:0000256" key="9">
    <source>
        <dbReference type="SAM" id="Coils"/>
    </source>
</evidence>
<feature type="coiled-coil region" evidence="9">
    <location>
        <begin position="44"/>
        <end position="89"/>
    </location>
</feature>
<keyword evidence="4 8" id="KW-0694">RNA-binding</keyword>
<evidence type="ECO:0000313" key="10">
    <source>
        <dbReference type="EMBL" id="TCS91170.1"/>
    </source>
</evidence>
<sequence length="92" mass="10598">MANIKSAEKRIRITKKKTAINKSRKSEIKTYIKKFDTALEEENINEAKELLKIIDKKLKRAAHKNVIHKNAASRKLSKLTKKLNEAELNKAV</sequence>
<comment type="caution">
    <text evidence="10">The sequence shown here is derived from an EMBL/GenBank/DDBJ whole genome shotgun (WGS) entry which is preliminary data.</text>
</comment>
<dbReference type="GO" id="GO:0070181">
    <property type="term" value="F:small ribosomal subunit rRNA binding"/>
    <property type="evidence" value="ECO:0007669"/>
    <property type="project" value="TreeGrafter"/>
</dbReference>
<dbReference type="PANTHER" id="PTHR33398">
    <property type="entry name" value="30S RIBOSOMAL PROTEIN S20"/>
    <property type="match status" value="1"/>
</dbReference>
<evidence type="ECO:0000256" key="6">
    <source>
        <dbReference type="ARBA" id="ARBA00023274"/>
    </source>
</evidence>
<dbReference type="InterPro" id="IPR036510">
    <property type="entry name" value="Ribosomal_bS20_sf"/>
</dbReference>
<evidence type="ECO:0000256" key="7">
    <source>
        <dbReference type="ARBA" id="ARBA00035136"/>
    </source>
</evidence>
<keyword evidence="11" id="KW-1185">Reference proteome</keyword>
<dbReference type="AlphaFoldDB" id="A0A4R3KYG4"/>
<evidence type="ECO:0000256" key="2">
    <source>
        <dbReference type="ARBA" id="ARBA00007634"/>
    </source>
</evidence>
<dbReference type="SUPFAM" id="SSF46992">
    <property type="entry name" value="Ribosomal protein S20"/>
    <property type="match status" value="1"/>
</dbReference>
<proteinExistence type="inferred from homology"/>
<dbReference type="GO" id="GO:0003735">
    <property type="term" value="F:structural constituent of ribosome"/>
    <property type="evidence" value="ECO:0007669"/>
    <property type="project" value="InterPro"/>
</dbReference>
<dbReference type="Pfam" id="PF01649">
    <property type="entry name" value="Ribosomal_S20p"/>
    <property type="match status" value="1"/>
</dbReference>
<dbReference type="Gene3D" id="1.20.58.110">
    <property type="entry name" value="Ribosomal protein S20"/>
    <property type="match status" value="1"/>
</dbReference>
<dbReference type="OrthoDB" id="9808392at2"/>
<comment type="function">
    <text evidence="1 8">Binds directly to 16S ribosomal RNA.</text>
</comment>
<gene>
    <name evidence="8" type="primary">rpsT</name>
    <name evidence="10" type="ORF">EDD65_10299</name>
</gene>
<evidence type="ECO:0000313" key="11">
    <source>
        <dbReference type="Proteomes" id="UP000294567"/>
    </source>
</evidence>
<dbReference type="NCBIfam" id="TIGR00029">
    <property type="entry name" value="S20"/>
    <property type="match status" value="1"/>
</dbReference>
<dbReference type="Proteomes" id="UP000294567">
    <property type="component" value="Unassembled WGS sequence"/>
</dbReference>
<dbReference type="PANTHER" id="PTHR33398:SF1">
    <property type="entry name" value="SMALL RIBOSOMAL SUBUNIT PROTEIN BS20C"/>
    <property type="match status" value="1"/>
</dbReference>
<comment type="similarity">
    <text evidence="2 8">Belongs to the bacterial ribosomal protein bS20 family.</text>
</comment>
<dbReference type="EMBL" id="SMAE01000002">
    <property type="protein sequence ID" value="TCS91170.1"/>
    <property type="molecule type" value="Genomic_DNA"/>
</dbReference>
<evidence type="ECO:0000256" key="4">
    <source>
        <dbReference type="ARBA" id="ARBA00022884"/>
    </source>
</evidence>
<dbReference type="InterPro" id="IPR002583">
    <property type="entry name" value="Ribosomal_bS20"/>
</dbReference>
<keyword evidence="5 8" id="KW-0689">Ribosomal protein</keyword>
<dbReference type="GO" id="GO:0006412">
    <property type="term" value="P:translation"/>
    <property type="evidence" value="ECO:0007669"/>
    <property type="project" value="UniProtKB-UniRule"/>
</dbReference>
<reference evidence="10 11" key="1">
    <citation type="submission" date="2019-03" db="EMBL/GenBank/DDBJ databases">
        <title>Genomic Encyclopedia of Type Strains, Phase IV (KMG-IV): sequencing the most valuable type-strain genomes for metagenomic binning, comparative biology and taxonomic classification.</title>
        <authorList>
            <person name="Goeker M."/>
        </authorList>
    </citation>
    <scope>NUCLEOTIDE SEQUENCE [LARGE SCALE GENOMIC DNA]</scope>
    <source>
        <strain evidence="10 11">DSM 26752</strain>
    </source>
</reference>